<proteinExistence type="predicted"/>
<dbReference type="AlphaFoldDB" id="A0A5E6XDF7"/>
<evidence type="ECO:0000313" key="1">
    <source>
        <dbReference type="EMBL" id="CAK9890114.1"/>
    </source>
</evidence>
<evidence type="ECO:0000313" key="3">
    <source>
        <dbReference type="Proteomes" id="UP000326595"/>
    </source>
</evidence>
<gene>
    <name evidence="1" type="ORF">PS652_02947</name>
    <name evidence="2" type="ORF">PS652_05281</name>
</gene>
<organism evidence="2">
    <name type="scientific">Pseudomonas fluorescens</name>
    <dbReference type="NCBI Taxonomy" id="294"/>
    <lineage>
        <taxon>Bacteria</taxon>
        <taxon>Pseudomonadati</taxon>
        <taxon>Pseudomonadota</taxon>
        <taxon>Gammaproteobacteria</taxon>
        <taxon>Pseudomonadales</taxon>
        <taxon>Pseudomonadaceae</taxon>
        <taxon>Pseudomonas</taxon>
    </lineage>
</organism>
<accession>A0A5E6XDF7</accession>
<name>A0A5E6XDF7_PSEFL</name>
<evidence type="ECO:0000313" key="2">
    <source>
        <dbReference type="EMBL" id="VVN38665.1"/>
    </source>
</evidence>
<protein>
    <submittedName>
        <fullName evidence="2">Uncharacterized protein</fullName>
    </submittedName>
</protein>
<dbReference type="EMBL" id="OZ024668">
    <property type="protein sequence ID" value="CAK9890114.1"/>
    <property type="molecule type" value="Genomic_DNA"/>
</dbReference>
<dbReference type="EMBL" id="CABVHG010000053">
    <property type="protein sequence ID" value="VVN38665.1"/>
    <property type="molecule type" value="Genomic_DNA"/>
</dbReference>
<dbReference type="Proteomes" id="UP000326595">
    <property type="component" value="Chromosome"/>
</dbReference>
<reference evidence="1 3" key="2">
    <citation type="submission" date="2024-03" db="EMBL/GenBank/DDBJ databases">
        <authorList>
            <person name="Alaster D. Moffat"/>
            <person name="Govind Chandra"/>
            <person name="Andrew W. Truman"/>
        </authorList>
    </citation>
    <scope>NUCLEOTIDE SEQUENCE [LARGE SCALE GENOMIC DNA]</scope>
    <source>
        <strain evidence="1">PS652</strain>
    </source>
</reference>
<reference evidence="2" key="1">
    <citation type="submission" date="2019-09" db="EMBL/GenBank/DDBJ databases">
        <authorList>
            <person name="Chandra G."/>
            <person name="Truman W A."/>
        </authorList>
    </citation>
    <scope>NUCLEOTIDE SEQUENCE [LARGE SCALE GENOMIC DNA]</scope>
    <source>
        <strain evidence="2">PS652</strain>
    </source>
</reference>
<sequence length="51" mass="5547">MKIELTQSITGQNKIELRIKHLDKTRTLGLPKAAVQALAAVRAMPKAPHGT</sequence>